<name>A0A1I7XPM4_HETBA</name>
<evidence type="ECO:0000259" key="3">
    <source>
        <dbReference type="PROSITE" id="PS50157"/>
    </source>
</evidence>
<evidence type="ECO:0000256" key="2">
    <source>
        <dbReference type="SAM" id="MobiDB-lite"/>
    </source>
</evidence>
<organism evidence="4 5">
    <name type="scientific">Heterorhabditis bacteriophora</name>
    <name type="common">Entomopathogenic nematode worm</name>
    <dbReference type="NCBI Taxonomy" id="37862"/>
    <lineage>
        <taxon>Eukaryota</taxon>
        <taxon>Metazoa</taxon>
        <taxon>Ecdysozoa</taxon>
        <taxon>Nematoda</taxon>
        <taxon>Chromadorea</taxon>
        <taxon>Rhabditida</taxon>
        <taxon>Rhabditina</taxon>
        <taxon>Rhabditomorpha</taxon>
        <taxon>Strongyloidea</taxon>
        <taxon>Heterorhabditidae</taxon>
        <taxon>Heterorhabditis</taxon>
    </lineage>
</organism>
<dbReference type="InterPro" id="IPR013087">
    <property type="entry name" value="Znf_C2H2_type"/>
</dbReference>
<dbReference type="GO" id="GO:0008270">
    <property type="term" value="F:zinc ion binding"/>
    <property type="evidence" value="ECO:0007669"/>
    <property type="project" value="UniProtKB-KW"/>
</dbReference>
<evidence type="ECO:0000313" key="5">
    <source>
        <dbReference type="WBParaSite" id="Hba_19686"/>
    </source>
</evidence>
<accession>A0A1I7XPM4</accession>
<reference evidence="5" key="1">
    <citation type="submission" date="2016-11" db="UniProtKB">
        <authorList>
            <consortium name="WormBaseParasite"/>
        </authorList>
    </citation>
    <scope>IDENTIFICATION</scope>
</reference>
<dbReference type="SUPFAM" id="SSF57667">
    <property type="entry name" value="beta-beta-alpha zinc fingers"/>
    <property type="match status" value="1"/>
</dbReference>
<keyword evidence="1" id="KW-0479">Metal-binding</keyword>
<keyword evidence="1" id="KW-0863">Zinc-finger</keyword>
<dbReference type="Proteomes" id="UP000095283">
    <property type="component" value="Unplaced"/>
</dbReference>
<evidence type="ECO:0000256" key="1">
    <source>
        <dbReference type="PROSITE-ProRule" id="PRU00042"/>
    </source>
</evidence>
<dbReference type="WBParaSite" id="Hba_19686">
    <property type="protein sequence ID" value="Hba_19686"/>
    <property type="gene ID" value="Hba_19686"/>
</dbReference>
<sequence>MDRLSPLSTDSGFESLSPSSPDTMKPDETCSRNEVCSAFSTSGVVSAALPSSVMEVLSVNDNVKIANCHSHVESACLEVMETCAMTPSTSYSREPSEVLDTAPTSSAASTCNLSLSDHSSTIVENSGHKLVVNSTVEGDDEYDEVMRYYCLWNGCPQQHDHADQLYDHVVKDHIGSLRHIQPSTSDDGDLEEEGSLSCKWRDCSMSLRRGDRIKKISWLEEHYRTRHARNAQPFICVIEGCTQRFSTTRRLEEHVRSGHIKEPKPGSHPTLHCPYYDNLLLERVRFLREHDFDVAFIPHSVTNVVGAQRRKRQYTYAYDIVPRSKAPKKALVTTDKSVAFNVDEESRITLTDLFPPVSLPDISVEDGIIEIRPSKVEVNI</sequence>
<keyword evidence="1" id="KW-0862">Zinc</keyword>
<feature type="compositionally biased region" description="Polar residues" evidence="2">
    <location>
        <begin position="1"/>
        <end position="22"/>
    </location>
</feature>
<dbReference type="PROSITE" id="PS50157">
    <property type="entry name" value="ZINC_FINGER_C2H2_2"/>
    <property type="match status" value="1"/>
</dbReference>
<protein>
    <submittedName>
        <fullName evidence="5">C2H2-type domain-containing protein</fullName>
    </submittedName>
</protein>
<dbReference type="Gene3D" id="3.30.160.60">
    <property type="entry name" value="Classic Zinc Finger"/>
    <property type="match status" value="2"/>
</dbReference>
<dbReference type="AlphaFoldDB" id="A0A1I7XPM4"/>
<evidence type="ECO:0000313" key="4">
    <source>
        <dbReference type="Proteomes" id="UP000095283"/>
    </source>
</evidence>
<feature type="domain" description="C2H2-type" evidence="3">
    <location>
        <begin position="234"/>
        <end position="264"/>
    </location>
</feature>
<feature type="region of interest" description="Disordered" evidence="2">
    <location>
        <begin position="1"/>
        <end position="29"/>
    </location>
</feature>
<dbReference type="PROSITE" id="PS00028">
    <property type="entry name" value="ZINC_FINGER_C2H2_1"/>
    <property type="match status" value="1"/>
</dbReference>
<keyword evidence="4" id="KW-1185">Reference proteome</keyword>
<proteinExistence type="predicted"/>
<dbReference type="InterPro" id="IPR036236">
    <property type="entry name" value="Znf_C2H2_sf"/>
</dbReference>
<dbReference type="SMART" id="SM00355">
    <property type="entry name" value="ZnF_C2H2"/>
    <property type="match status" value="3"/>
</dbReference>